<dbReference type="AlphaFoldDB" id="A0A6C0ATH3"/>
<proteinExistence type="predicted"/>
<evidence type="ECO:0000313" key="1">
    <source>
        <dbReference type="EMBL" id="QHS83104.1"/>
    </source>
</evidence>
<accession>A0A6C0ATH3</accession>
<reference evidence="1" key="1">
    <citation type="journal article" date="2020" name="Nature">
        <title>Giant virus diversity and host interactions through global metagenomics.</title>
        <authorList>
            <person name="Schulz F."/>
            <person name="Roux S."/>
            <person name="Paez-Espino D."/>
            <person name="Jungbluth S."/>
            <person name="Walsh D.A."/>
            <person name="Denef V.J."/>
            <person name="McMahon K.D."/>
            <person name="Konstantinidis K.T."/>
            <person name="Eloe-Fadrosh E.A."/>
            <person name="Kyrpides N.C."/>
            <person name="Woyke T."/>
        </authorList>
    </citation>
    <scope>NUCLEOTIDE SEQUENCE</scope>
    <source>
        <strain evidence="1">GVMAG-S-ERX555943-30</strain>
    </source>
</reference>
<protein>
    <submittedName>
        <fullName evidence="1">Uncharacterized protein</fullName>
    </submittedName>
</protein>
<dbReference type="EMBL" id="MN738749">
    <property type="protein sequence ID" value="QHS83104.1"/>
    <property type="molecule type" value="Genomic_DNA"/>
</dbReference>
<organism evidence="1">
    <name type="scientific">viral metagenome</name>
    <dbReference type="NCBI Taxonomy" id="1070528"/>
    <lineage>
        <taxon>unclassified sequences</taxon>
        <taxon>metagenomes</taxon>
        <taxon>organismal metagenomes</taxon>
    </lineage>
</organism>
<sequence>MPTVNNYQTTFINENMDQEFDESIKRFVRQMKNYFELVWYNHEGLNTLDSGYIEDLNRLIANYPSYEGYAILEDSFSGGPNIPIEVLSKESLELLDYFYGIRLHDV</sequence>
<name>A0A6C0ATH3_9ZZZZ</name>